<dbReference type="EMBL" id="JAWDIT010000001">
    <property type="protein sequence ID" value="MDU0344585.1"/>
    <property type="molecule type" value="Genomic_DNA"/>
</dbReference>
<dbReference type="InterPro" id="IPR005561">
    <property type="entry name" value="ANTAR"/>
</dbReference>
<dbReference type="SUPFAM" id="SSF55781">
    <property type="entry name" value="GAF domain-like"/>
    <property type="match status" value="1"/>
</dbReference>
<dbReference type="InterPro" id="IPR012074">
    <property type="entry name" value="GAF_ANTAR"/>
</dbReference>
<dbReference type="PROSITE" id="PS50921">
    <property type="entry name" value="ANTAR"/>
    <property type="match status" value="1"/>
</dbReference>
<keyword evidence="2" id="KW-0418">Kinase</keyword>
<dbReference type="PIRSF" id="PIRSF036625">
    <property type="entry name" value="GAF_ANTAR"/>
    <property type="match status" value="1"/>
</dbReference>
<dbReference type="Pfam" id="PF03861">
    <property type="entry name" value="ANTAR"/>
    <property type="match status" value="1"/>
</dbReference>
<dbReference type="Gene3D" id="1.10.10.10">
    <property type="entry name" value="Winged helix-like DNA-binding domain superfamily/Winged helix DNA-binding domain"/>
    <property type="match status" value="1"/>
</dbReference>
<dbReference type="SUPFAM" id="SSF52172">
    <property type="entry name" value="CheY-like"/>
    <property type="match status" value="1"/>
</dbReference>
<organism evidence="6 7">
    <name type="scientific">Microbacterium phycohabitans</name>
    <dbReference type="NCBI Taxonomy" id="3075993"/>
    <lineage>
        <taxon>Bacteria</taxon>
        <taxon>Bacillati</taxon>
        <taxon>Actinomycetota</taxon>
        <taxon>Actinomycetes</taxon>
        <taxon>Micrococcales</taxon>
        <taxon>Microbacteriaceae</taxon>
        <taxon>Microbacterium</taxon>
    </lineage>
</organism>
<protein>
    <submittedName>
        <fullName evidence="6">GAF and ANTAR domain-containing protein</fullName>
    </submittedName>
</protein>
<name>A0ABU3SIG2_9MICO</name>
<dbReference type="InterPro" id="IPR036388">
    <property type="entry name" value="WH-like_DNA-bd_sf"/>
</dbReference>
<dbReference type="RefSeq" id="WP_316003368.1">
    <property type="nucleotide sequence ID" value="NZ_JAWDIT010000001.1"/>
</dbReference>
<keyword evidence="3" id="KW-0805">Transcription regulation</keyword>
<dbReference type="Gene3D" id="3.30.450.40">
    <property type="match status" value="1"/>
</dbReference>
<evidence type="ECO:0000256" key="1">
    <source>
        <dbReference type="ARBA" id="ARBA00022679"/>
    </source>
</evidence>
<keyword evidence="4" id="KW-0804">Transcription</keyword>
<dbReference type="InterPro" id="IPR003018">
    <property type="entry name" value="GAF"/>
</dbReference>
<dbReference type="Proteomes" id="UP001261125">
    <property type="component" value="Unassembled WGS sequence"/>
</dbReference>
<evidence type="ECO:0000313" key="6">
    <source>
        <dbReference type="EMBL" id="MDU0344585.1"/>
    </source>
</evidence>
<evidence type="ECO:0000259" key="5">
    <source>
        <dbReference type="PROSITE" id="PS50921"/>
    </source>
</evidence>
<keyword evidence="1" id="KW-0808">Transferase</keyword>
<dbReference type="SMART" id="SM01012">
    <property type="entry name" value="ANTAR"/>
    <property type="match status" value="1"/>
</dbReference>
<comment type="caution">
    <text evidence="6">The sequence shown here is derived from an EMBL/GenBank/DDBJ whole genome shotgun (WGS) entry which is preliminary data.</text>
</comment>
<dbReference type="SMART" id="SM00065">
    <property type="entry name" value="GAF"/>
    <property type="match status" value="1"/>
</dbReference>
<keyword evidence="7" id="KW-1185">Reference proteome</keyword>
<evidence type="ECO:0000313" key="7">
    <source>
        <dbReference type="Proteomes" id="UP001261125"/>
    </source>
</evidence>
<sequence>MTNASREKELVETFVELADTLVTGYDVVDLLHRLVTRCARTLDVAGVGILIPDADGTLEVVASTSERSQLISLLQLSEEQGPCLDAYFSGQQVTVHDIEGIRERWPRFATAAGELGYRWMHAIPLRLRDDVIGSLNLFGDQPEALTADDAMAARGLADIATIGILHERAFREADVARRQLQHALDSRVVIEQAKGILAHIHAIDMDAAFHQLRERARSNHQNLSDTAREVIAAATRRRVRPDEANDAPTI</sequence>
<gene>
    <name evidence="6" type="ORF">RWH44_02600</name>
</gene>
<dbReference type="InterPro" id="IPR029016">
    <property type="entry name" value="GAF-like_dom_sf"/>
</dbReference>
<reference evidence="6 7" key="1">
    <citation type="submission" date="2023-09" db="EMBL/GenBank/DDBJ databases">
        <title>Microbacterium fusihabitans sp. nov., Microbacterium phycihabitans sp. nov., and Microbacterium cervinum sp. nov., isolated from dried seaweeds of beach.</title>
        <authorList>
            <person name="Lee S.D."/>
        </authorList>
    </citation>
    <scope>NUCLEOTIDE SEQUENCE [LARGE SCALE GENOMIC DNA]</scope>
    <source>
        <strain evidence="6 7">KSW2-29</strain>
    </source>
</reference>
<dbReference type="InterPro" id="IPR011006">
    <property type="entry name" value="CheY-like_superfamily"/>
</dbReference>
<evidence type="ECO:0000256" key="2">
    <source>
        <dbReference type="ARBA" id="ARBA00022777"/>
    </source>
</evidence>
<accession>A0ABU3SIG2</accession>
<proteinExistence type="predicted"/>
<evidence type="ECO:0000256" key="4">
    <source>
        <dbReference type="ARBA" id="ARBA00023163"/>
    </source>
</evidence>
<dbReference type="Pfam" id="PF13185">
    <property type="entry name" value="GAF_2"/>
    <property type="match status" value="1"/>
</dbReference>
<feature type="domain" description="ANTAR" evidence="5">
    <location>
        <begin position="170"/>
        <end position="231"/>
    </location>
</feature>
<evidence type="ECO:0000256" key="3">
    <source>
        <dbReference type="ARBA" id="ARBA00023015"/>
    </source>
</evidence>